<dbReference type="InParanoid" id="A0A2P5HXH3"/>
<proteinExistence type="predicted"/>
<accession>A0A2P5HXH3</accession>
<evidence type="ECO:0000313" key="3">
    <source>
        <dbReference type="Proteomes" id="UP000094444"/>
    </source>
</evidence>
<name>A0A2P5HXH3_DIAHE</name>
<keyword evidence="1" id="KW-0732">Signal</keyword>
<organism evidence="2 3">
    <name type="scientific">Diaporthe helianthi</name>
    <dbReference type="NCBI Taxonomy" id="158607"/>
    <lineage>
        <taxon>Eukaryota</taxon>
        <taxon>Fungi</taxon>
        <taxon>Dikarya</taxon>
        <taxon>Ascomycota</taxon>
        <taxon>Pezizomycotina</taxon>
        <taxon>Sordariomycetes</taxon>
        <taxon>Sordariomycetidae</taxon>
        <taxon>Diaporthales</taxon>
        <taxon>Diaporthaceae</taxon>
        <taxon>Diaporthe</taxon>
    </lineage>
</organism>
<dbReference type="EMBL" id="MAVT02000554">
    <property type="protein sequence ID" value="POS74950.1"/>
    <property type="molecule type" value="Genomic_DNA"/>
</dbReference>
<dbReference type="Proteomes" id="UP000094444">
    <property type="component" value="Unassembled WGS sequence"/>
</dbReference>
<sequence length="326" mass="35125">MLASKKGLLALGLVILSASCAEHGSRQDDGYIGYRLDQRGDPESAVYETANTNTDADNVLPEDPDVYLNASISVGEIDIQVDNITAKINLQADVLKLLRFSAGVDASIDRVKLTIQNVSAKVELEARLENVVQMVGDVLDSIDLNPVIATLGDNVGKIVNGTVGDLTSGDYGGKEKRGFTMDEGILYSINDYTGNTHTNRVLAQNGDLLDVKLENDGDETGRTVVGHYEQDMSFTGHNKTISVDGEVKEFELQYMYTPFPGIESVCWIYVSPTGKVTRTQVIAETFGGGGSTISDDGANDLHAVKHPRVQRINFTGSDHVGRIIAG</sequence>
<feature type="signal peptide" evidence="1">
    <location>
        <begin position="1"/>
        <end position="21"/>
    </location>
</feature>
<dbReference type="PROSITE" id="PS51257">
    <property type="entry name" value="PROKAR_LIPOPROTEIN"/>
    <property type="match status" value="1"/>
</dbReference>
<gene>
    <name evidence="2" type="ORF">DHEL01_v206659</name>
</gene>
<feature type="chain" id="PRO_5015182729" evidence="1">
    <location>
        <begin position="22"/>
        <end position="326"/>
    </location>
</feature>
<reference evidence="2" key="1">
    <citation type="submission" date="2017-09" db="EMBL/GenBank/DDBJ databases">
        <title>Polyketide synthases of a Diaporthe helianthi virulent isolate.</title>
        <authorList>
            <person name="Baroncelli R."/>
        </authorList>
    </citation>
    <scope>NUCLEOTIDE SEQUENCE [LARGE SCALE GENOMIC DNA]</scope>
    <source>
        <strain evidence="2">7/96</strain>
    </source>
</reference>
<comment type="caution">
    <text evidence="2">The sequence shown here is derived from an EMBL/GenBank/DDBJ whole genome shotgun (WGS) entry which is preliminary data.</text>
</comment>
<protein>
    <submittedName>
        <fullName evidence="2">Uncharacterized protein</fullName>
    </submittedName>
</protein>
<evidence type="ECO:0000313" key="2">
    <source>
        <dbReference type="EMBL" id="POS74950.1"/>
    </source>
</evidence>
<evidence type="ECO:0000256" key="1">
    <source>
        <dbReference type="SAM" id="SignalP"/>
    </source>
</evidence>
<dbReference type="OrthoDB" id="4148174at2759"/>
<keyword evidence="3" id="KW-1185">Reference proteome</keyword>
<dbReference type="AlphaFoldDB" id="A0A2P5HXH3"/>